<dbReference type="EMBL" id="PEVC01000047">
    <property type="protein sequence ID" value="PIV00638.1"/>
    <property type="molecule type" value="Genomic_DNA"/>
</dbReference>
<dbReference type="Proteomes" id="UP000229631">
    <property type="component" value="Unassembled WGS sequence"/>
</dbReference>
<gene>
    <name evidence="1" type="ORF">COS54_02590</name>
</gene>
<reference evidence="2" key="1">
    <citation type="submission" date="2017-09" db="EMBL/GenBank/DDBJ databases">
        <title>Depth-based differentiation of microbial function through sediment-hosted aquifers and enrichment of novel symbionts in the deep terrestrial subsurface.</title>
        <authorList>
            <person name="Probst A.J."/>
            <person name="Ladd B."/>
            <person name="Jarett J.K."/>
            <person name="Geller-Mcgrath D.E."/>
            <person name="Sieber C.M.K."/>
            <person name="Emerson J.B."/>
            <person name="Anantharaman K."/>
            <person name="Thomas B.C."/>
            <person name="Malmstrom R."/>
            <person name="Stieglmeier M."/>
            <person name="Klingl A."/>
            <person name="Woyke T."/>
            <person name="Ryan C.M."/>
            <person name="Banfield J.F."/>
        </authorList>
    </citation>
    <scope>NUCLEOTIDE SEQUENCE [LARGE SCALE GENOMIC DNA]</scope>
</reference>
<sequence>MGVFLLLNEDGTFTRLKFLCSEEDGTPAQPTVLHLRTETLTKILAGLPKDEKIYSFQAILTRCFLILKPPQKIS</sequence>
<protein>
    <submittedName>
        <fullName evidence="1">Uncharacterized protein</fullName>
    </submittedName>
</protein>
<accession>A0A2M7BC08</accession>
<name>A0A2M7BC08_9BACT</name>
<organism evidence="1 2">
    <name type="scientific">Candidatus Shapirobacteria bacterium CG03_land_8_20_14_0_80_39_12</name>
    <dbReference type="NCBI Taxonomy" id="1974879"/>
    <lineage>
        <taxon>Bacteria</taxon>
        <taxon>Candidatus Shapironibacteriota</taxon>
    </lineage>
</organism>
<proteinExistence type="predicted"/>
<dbReference type="AlphaFoldDB" id="A0A2M7BC08"/>
<evidence type="ECO:0000313" key="1">
    <source>
        <dbReference type="EMBL" id="PIV00638.1"/>
    </source>
</evidence>
<comment type="caution">
    <text evidence="1">The sequence shown here is derived from an EMBL/GenBank/DDBJ whole genome shotgun (WGS) entry which is preliminary data.</text>
</comment>
<evidence type="ECO:0000313" key="2">
    <source>
        <dbReference type="Proteomes" id="UP000229631"/>
    </source>
</evidence>